<protein>
    <submittedName>
        <fullName evidence="2">Uncharacterized protein</fullName>
    </submittedName>
</protein>
<evidence type="ECO:0000313" key="3">
    <source>
        <dbReference type="Proteomes" id="UP000799753"/>
    </source>
</evidence>
<dbReference type="AlphaFoldDB" id="A0A6A6RY54"/>
<evidence type="ECO:0000256" key="1">
    <source>
        <dbReference type="SAM" id="MobiDB-lite"/>
    </source>
</evidence>
<accession>A0A6A6RY54</accession>
<organism evidence="2 3">
    <name type="scientific">Massarina eburnea CBS 473.64</name>
    <dbReference type="NCBI Taxonomy" id="1395130"/>
    <lineage>
        <taxon>Eukaryota</taxon>
        <taxon>Fungi</taxon>
        <taxon>Dikarya</taxon>
        <taxon>Ascomycota</taxon>
        <taxon>Pezizomycotina</taxon>
        <taxon>Dothideomycetes</taxon>
        <taxon>Pleosporomycetidae</taxon>
        <taxon>Pleosporales</taxon>
        <taxon>Massarineae</taxon>
        <taxon>Massarinaceae</taxon>
        <taxon>Massarina</taxon>
    </lineage>
</organism>
<evidence type="ECO:0000313" key="2">
    <source>
        <dbReference type="EMBL" id="KAF2640489.1"/>
    </source>
</evidence>
<dbReference type="Proteomes" id="UP000799753">
    <property type="component" value="Unassembled WGS sequence"/>
</dbReference>
<dbReference type="OrthoDB" id="5379086at2759"/>
<gene>
    <name evidence="2" type="ORF">P280DRAFT_320250</name>
</gene>
<reference evidence="2" key="1">
    <citation type="journal article" date="2020" name="Stud. Mycol.">
        <title>101 Dothideomycetes genomes: a test case for predicting lifestyles and emergence of pathogens.</title>
        <authorList>
            <person name="Haridas S."/>
            <person name="Albert R."/>
            <person name="Binder M."/>
            <person name="Bloem J."/>
            <person name="Labutti K."/>
            <person name="Salamov A."/>
            <person name="Andreopoulos B."/>
            <person name="Baker S."/>
            <person name="Barry K."/>
            <person name="Bills G."/>
            <person name="Bluhm B."/>
            <person name="Cannon C."/>
            <person name="Castanera R."/>
            <person name="Culley D."/>
            <person name="Daum C."/>
            <person name="Ezra D."/>
            <person name="Gonzalez J."/>
            <person name="Henrissat B."/>
            <person name="Kuo A."/>
            <person name="Liang C."/>
            <person name="Lipzen A."/>
            <person name="Lutzoni F."/>
            <person name="Magnuson J."/>
            <person name="Mondo S."/>
            <person name="Nolan M."/>
            <person name="Ohm R."/>
            <person name="Pangilinan J."/>
            <person name="Park H.-J."/>
            <person name="Ramirez L."/>
            <person name="Alfaro M."/>
            <person name="Sun H."/>
            <person name="Tritt A."/>
            <person name="Yoshinaga Y."/>
            <person name="Zwiers L.-H."/>
            <person name="Turgeon B."/>
            <person name="Goodwin S."/>
            <person name="Spatafora J."/>
            <person name="Crous P."/>
            <person name="Grigoriev I."/>
        </authorList>
    </citation>
    <scope>NUCLEOTIDE SEQUENCE</scope>
    <source>
        <strain evidence="2">CBS 473.64</strain>
    </source>
</reference>
<sequence>MATSGASGSGEPDMVLISELLETMARHPPAIAARKLLVEHYVAVGWLDAAKENLAELKKSHPQDSDVVRLSAIVEKPSEPAHEAVRNSTKQSCKAPKPLRKPVKQTRQPPPPKLNGDLEGARKELAEGYTSLRLKANAILTNLKYLAALQKRNGLPQSDNTARIQRIVDGRKPDVGQGPPGSIRGVARAVCANSEKALDIIIADLEETMNWIRSPHGKPSGADNDTVRDALIKRSQALKDTLPETLRIHCEMGLLHMEHENLERNYVNDETMYGDLVKDIPREDFYVTEDNYAWDLTELVQAITVNGGVMRNPLSKVIFTPKDIRGILAHPHGKSLAALQVEQHEMSQGVRLETILQLENLAKVMLDDNSQDQLPTRLAIDEFMAYVARLPELEQKAINGLRCPAKDSHTGQAYDLSIGEAVRDAKANRICSHKTGDFIRQAAAFLRQHGGTVRDSDKCVVM</sequence>
<name>A0A6A6RY54_9PLEO</name>
<proteinExistence type="predicted"/>
<keyword evidence="3" id="KW-1185">Reference proteome</keyword>
<feature type="region of interest" description="Disordered" evidence="1">
    <location>
        <begin position="78"/>
        <end position="118"/>
    </location>
</feature>
<dbReference type="EMBL" id="MU006784">
    <property type="protein sequence ID" value="KAF2640489.1"/>
    <property type="molecule type" value="Genomic_DNA"/>
</dbReference>